<keyword evidence="2" id="KW-1133">Transmembrane helix</keyword>
<feature type="transmembrane region" description="Helical" evidence="2">
    <location>
        <begin position="37"/>
        <end position="54"/>
    </location>
</feature>
<keyword evidence="2" id="KW-0812">Transmembrane</keyword>
<protein>
    <submittedName>
        <fullName evidence="3">Uncharacterized protein (DUF58 family)</fullName>
    </submittedName>
</protein>
<proteinExistence type="predicted"/>
<dbReference type="RefSeq" id="WP_110012377.1">
    <property type="nucleotide sequence ID" value="NZ_QGUB01000007.1"/>
</dbReference>
<evidence type="ECO:0000256" key="2">
    <source>
        <dbReference type="SAM" id="Phobius"/>
    </source>
</evidence>
<dbReference type="AlphaFoldDB" id="A0A317RBI2"/>
<feature type="region of interest" description="Disordered" evidence="1">
    <location>
        <begin position="185"/>
        <end position="217"/>
    </location>
</feature>
<dbReference type="Proteomes" id="UP000246483">
    <property type="component" value="Unassembled WGS sequence"/>
</dbReference>
<reference evidence="3 4" key="1">
    <citation type="submission" date="2018-05" db="EMBL/GenBank/DDBJ databases">
        <title>Genomic Encyclopedia of Type Strains, Phase IV (KMG-IV): sequencing the most valuable type-strain genomes for metagenomic binning, comparative biology and taxonomic classification.</title>
        <authorList>
            <person name="Goeker M."/>
        </authorList>
    </citation>
    <scope>NUCLEOTIDE SEQUENCE [LARGE SCALE GENOMIC DNA]</scope>
    <source>
        <strain evidence="3 4">DSM 26006</strain>
    </source>
</reference>
<keyword evidence="4" id="KW-1185">Reference proteome</keyword>
<organism evidence="3 4">
    <name type="scientific">Melaminivora alkalimesophila</name>
    <dbReference type="NCBI Taxonomy" id="1165852"/>
    <lineage>
        <taxon>Bacteria</taxon>
        <taxon>Pseudomonadati</taxon>
        <taxon>Pseudomonadota</taxon>
        <taxon>Betaproteobacteria</taxon>
        <taxon>Burkholderiales</taxon>
        <taxon>Comamonadaceae</taxon>
        <taxon>Melaminivora</taxon>
    </lineage>
</organism>
<evidence type="ECO:0000256" key="1">
    <source>
        <dbReference type="SAM" id="MobiDB-lite"/>
    </source>
</evidence>
<dbReference type="PANTHER" id="PTHR34351">
    <property type="entry name" value="SLR1927 PROTEIN-RELATED"/>
    <property type="match status" value="1"/>
</dbReference>
<accession>A0A317RBI2</accession>
<dbReference type="EMBL" id="QGUB01000007">
    <property type="protein sequence ID" value="PWW44569.1"/>
    <property type="molecule type" value="Genomic_DNA"/>
</dbReference>
<gene>
    <name evidence="3" type="ORF">DFR36_10735</name>
</gene>
<feature type="compositionally biased region" description="Low complexity" evidence="1">
    <location>
        <begin position="198"/>
        <end position="212"/>
    </location>
</feature>
<keyword evidence="2" id="KW-0472">Membrane</keyword>
<comment type="caution">
    <text evidence="3">The sequence shown here is derived from an EMBL/GenBank/DDBJ whole genome shotgun (WGS) entry which is preliminary data.</text>
</comment>
<name>A0A317RBI2_9BURK</name>
<evidence type="ECO:0000313" key="4">
    <source>
        <dbReference type="Proteomes" id="UP000246483"/>
    </source>
</evidence>
<sequence>MRGLAARWRSWWQARLPRTDTLVLGQRNIYILPTRSGWMLAFTLLVLLVGSINFQLNLGYLLTFLLAGSAAASIPLCHGTLRGLGLHLQPPEPQFLGHAAVLELQLSANRRRPRRAVALAVHGSGQWAVADVPGGGSASVRVAFSPQRRGLQPIPMLTAQTLYPLGVFRVWALWRPAAQVLIYPRPEEPPPPLPPGEPRSSGTGASTSARGAGEFEGVRAYQRGDPMRLVVWKKAARALATDSDELVSRDSHQDQRHDLWLDAAATGLSDPEARLSRLASWVLQADRLGLDYGLRLPGLRIPPAGGSAQRLRCLEALARA</sequence>
<dbReference type="OrthoDB" id="5298497at2"/>
<dbReference type="PANTHER" id="PTHR34351:SF1">
    <property type="entry name" value="SLR1927 PROTEIN"/>
    <property type="match status" value="1"/>
</dbReference>
<evidence type="ECO:0000313" key="3">
    <source>
        <dbReference type="EMBL" id="PWW44569.1"/>
    </source>
</evidence>